<evidence type="ECO:0000313" key="1">
    <source>
        <dbReference type="EMBL" id="RAK86059.1"/>
    </source>
</evidence>
<protein>
    <submittedName>
        <fullName evidence="1">Uncharacterized protein</fullName>
    </submittedName>
</protein>
<dbReference type="EMBL" id="KZ824561">
    <property type="protein sequence ID" value="RAK86059.1"/>
    <property type="molecule type" value="Genomic_DNA"/>
</dbReference>
<dbReference type="Proteomes" id="UP000249748">
    <property type="component" value="Unassembled WGS sequence"/>
</dbReference>
<sequence length="193" mass="21776">MAKGTRRPKLYMPVSMKFNSCIHCLRHVINNYRPAQRVPFGIGCQMDARASFYVASAPRIISYANQLSNKEDFPDYNQNSLVFLLQSTFLKHILDTDFLNERSTASADGFQFHATRRRTSALSAMFPSEHDTGSVCTIFDMSIPTMTAEAALYKTGYYIDNKASVLCHSSYGGKKTCEPVCWINAHHLVKIVE</sequence>
<name>A0ACD1I661_9EURO</name>
<gene>
    <name evidence="1" type="ORF">BO79DRAFT_257565</name>
</gene>
<proteinExistence type="predicted"/>
<evidence type="ECO:0000313" key="2">
    <source>
        <dbReference type="Proteomes" id="UP000249748"/>
    </source>
</evidence>
<keyword evidence="2" id="KW-1185">Reference proteome</keyword>
<accession>A0ACD1I661</accession>
<organism evidence="1 2">
    <name type="scientific">Aspergillus costaricaensis CBS 115574</name>
    <dbReference type="NCBI Taxonomy" id="1448317"/>
    <lineage>
        <taxon>Eukaryota</taxon>
        <taxon>Fungi</taxon>
        <taxon>Dikarya</taxon>
        <taxon>Ascomycota</taxon>
        <taxon>Pezizomycotina</taxon>
        <taxon>Eurotiomycetes</taxon>
        <taxon>Eurotiomycetidae</taxon>
        <taxon>Eurotiales</taxon>
        <taxon>Aspergillaceae</taxon>
        <taxon>Aspergillus</taxon>
        <taxon>Aspergillus subgen. Circumdati</taxon>
    </lineage>
</organism>
<reference evidence="1" key="1">
    <citation type="submission" date="2018-02" db="EMBL/GenBank/DDBJ databases">
        <title>The genomes of Aspergillus section Nigri reveals drivers in fungal speciation.</title>
        <authorList>
            <consortium name="DOE Joint Genome Institute"/>
            <person name="Vesth T.C."/>
            <person name="Nybo J."/>
            <person name="Theobald S."/>
            <person name="Brandl J."/>
            <person name="Frisvad J.C."/>
            <person name="Nielsen K.F."/>
            <person name="Lyhne E.K."/>
            <person name="Kogle M.E."/>
            <person name="Kuo A."/>
            <person name="Riley R."/>
            <person name="Clum A."/>
            <person name="Nolan M."/>
            <person name="Lipzen A."/>
            <person name="Salamov A."/>
            <person name="Henrissat B."/>
            <person name="Wiebenga A."/>
            <person name="De vries R.P."/>
            <person name="Grigoriev I.V."/>
            <person name="Mortensen U.H."/>
            <person name="Andersen M.R."/>
            <person name="Baker S.E."/>
        </authorList>
    </citation>
    <scope>NUCLEOTIDE SEQUENCE</scope>
    <source>
        <strain evidence="1">CBS 115574</strain>
    </source>
</reference>